<proteinExistence type="predicted"/>
<accession>Q0FW16</accession>
<name>Q0FW16_SALBH</name>
<dbReference type="AlphaFoldDB" id="Q0FW16"/>
<organism evidence="1 2">
    <name type="scientific">Salipiger bermudensis (strain DSM 26914 / JCM 13377 / KCTC 12554 / HTCC2601)</name>
    <name type="common">Pelagibaca bermudensis</name>
    <dbReference type="NCBI Taxonomy" id="314265"/>
    <lineage>
        <taxon>Bacteria</taxon>
        <taxon>Pseudomonadati</taxon>
        <taxon>Pseudomonadota</taxon>
        <taxon>Alphaproteobacteria</taxon>
        <taxon>Rhodobacterales</taxon>
        <taxon>Roseobacteraceae</taxon>
        <taxon>Salipiger</taxon>
    </lineage>
</organism>
<sequence length="44" mass="4607">MRRRSVVTMAGSLTLMVCRPPSTSRATVAASPSTSSELALVAWA</sequence>
<dbReference type="HOGENOM" id="CLU_3219806_0_0_5"/>
<evidence type="ECO:0000313" key="1">
    <source>
        <dbReference type="EMBL" id="EAU48736.1"/>
    </source>
</evidence>
<dbReference type="EMBL" id="AATQ01000001">
    <property type="protein sequence ID" value="EAU48736.1"/>
    <property type="molecule type" value="Genomic_DNA"/>
</dbReference>
<comment type="caution">
    <text evidence="1">The sequence shown here is derived from an EMBL/GenBank/DDBJ whole genome shotgun (WGS) entry which is preliminary data.</text>
</comment>
<evidence type="ECO:0000313" key="2">
    <source>
        <dbReference type="Proteomes" id="UP000006230"/>
    </source>
</evidence>
<dbReference type="Proteomes" id="UP000006230">
    <property type="component" value="Unassembled WGS sequence"/>
</dbReference>
<keyword evidence="2" id="KW-1185">Reference proteome</keyword>
<gene>
    <name evidence="1" type="ORF">R2601_04148</name>
</gene>
<protein>
    <submittedName>
        <fullName evidence="1">Uncharacterized protein</fullName>
    </submittedName>
</protein>
<reference evidence="1 2" key="1">
    <citation type="journal article" date="2010" name="J. Bacteriol.">
        <title>Genome sequences of Pelagibaca bermudensis HTCC2601T and Maritimibacter alkaliphilus HTCC2654T, the type strains of two marine Roseobacter genera.</title>
        <authorList>
            <person name="Thrash J.C."/>
            <person name="Cho J.C."/>
            <person name="Ferriera S."/>
            <person name="Johnson J."/>
            <person name="Vergin K.L."/>
            <person name="Giovannoni S.J."/>
        </authorList>
    </citation>
    <scope>NUCLEOTIDE SEQUENCE [LARGE SCALE GENOMIC DNA]</scope>
    <source>
        <strain evidence="2">DSM 26914 / JCM 13377 / KCTC 12554 / HTCC2601</strain>
    </source>
</reference>